<reference evidence="2" key="1">
    <citation type="journal article" date="2023" name="Mol. Phylogenet. Evol.">
        <title>Genome-scale phylogeny and comparative genomics of the fungal order Sordariales.</title>
        <authorList>
            <person name="Hensen N."/>
            <person name="Bonometti L."/>
            <person name="Westerberg I."/>
            <person name="Brannstrom I.O."/>
            <person name="Guillou S."/>
            <person name="Cros-Aarteil S."/>
            <person name="Calhoun S."/>
            <person name="Haridas S."/>
            <person name="Kuo A."/>
            <person name="Mondo S."/>
            <person name="Pangilinan J."/>
            <person name="Riley R."/>
            <person name="LaButti K."/>
            <person name="Andreopoulos B."/>
            <person name="Lipzen A."/>
            <person name="Chen C."/>
            <person name="Yan M."/>
            <person name="Daum C."/>
            <person name="Ng V."/>
            <person name="Clum A."/>
            <person name="Steindorff A."/>
            <person name="Ohm R.A."/>
            <person name="Martin F."/>
            <person name="Silar P."/>
            <person name="Natvig D.O."/>
            <person name="Lalanne C."/>
            <person name="Gautier V."/>
            <person name="Ament-Velasquez S.L."/>
            <person name="Kruys A."/>
            <person name="Hutchinson M.I."/>
            <person name="Powell A.J."/>
            <person name="Barry K."/>
            <person name="Miller A.N."/>
            <person name="Grigoriev I.V."/>
            <person name="Debuchy R."/>
            <person name="Gladieux P."/>
            <person name="Hiltunen Thoren M."/>
            <person name="Johannesson H."/>
        </authorList>
    </citation>
    <scope>NUCLEOTIDE SEQUENCE [LARGE SCALE GENOMIC DNA]</scope>
    <source>
        <strain evidence="2">CBS 284.82</strain>
    </source>
</reference>
<name>A0AAN6SQ19_9PEZI</name>
<dbReference type="InterPro" id="IPR011008">
    <property type="entry name" value="Dimeric_a/b-barrel"/>
</dbReference>
<dbReference type="EMBL" id="MU854440">
    <property type="protein sequence ID" value="KAK4038075.1"/>
    <property type="molecule type" value="Genomic_DNA"/>
</dbReference>
<proteinExistence type="predicted"/>
<dbReference type="Gene3D" id="3.30.70.100">
    <property type="match status" value="1"/>
</dbReference>
<keyword evidence="2" id="KW-1185">Reference proteome</keyword>
<sequence>MARTKQRARRNTKALILTWTRFYLPREQKWPTWSVDHAHVHIGPLAGVEGCRKTSLGRMVENPEQAAYIIEWATLDALNNFQSSPACAEFLRNFPEDDNSPVSIESGSAQKHLTLDDGSSSSPPVLSRFLVLKHIVAAPTSPVEGRVTLTTFMVPRKSDTVFDMWYDNFKSVFHAFVPRGSEFTARHRNFWYKFSAVWFWVLAEDQWVEEKFGKLEQTPEDDQRRTILCHFYLWLPRLAIARVMPPATAWAQERWDIREVPRFYPPDPEFDSEEDPEYEEEQERLKKEYLEFHGFEVDEGSQ</sequence>
<protein>
    <recommendedName>
        <fullName evidence="3">ABM domain-containing protein</fullName>
    </recommendedName>
</protein>
<dbReference type="Proteomes" id="UP001303115">
    <property type="component" value="Unassembled WGS sequence"/>
</dbReference>
<evidence type="ECO:0000313" key="1">
    <source>
        <dbReference type="EMBL" id="KAK4038075.1"/>
    </source>
</evidence>
<gene>
    <name evidence="1" type="ORF">C8A01DRAFT_48252</name>
</gene>
<organism evidence="1 2">
    <name type="scientific">Parachaetomium inaequale</name>
    <dbReference type="NCBI Taxonomy" id="2588326"/>
    <lineage>
        <taxon>Eukaryota</taxon>
        <taxon>Fungi</taxon>
        <taxon>Dikarya</taxon>
        <taxon>Ascomycota</taxon>
        <taxon>Pezizomycotina</taxon>
        <taxon>Sordariomycetes</taxon>
        <taxon>Sordariomycetidae</taxon>
        <taxon>Sordariales</taxon>
        <taxon>Chaetomiaceae</taxon>
        <taxon>Parachaetomium</taxon>
    </lineage>
</organism>
<evidence type="ECO:0008006" key="3">
    <source>
        <dbReference type="Google" id="ProtNLM"/>
    </source>
</evidence>
<comment type="caution">
    <text evidence="1">The sequence shown here is derived from an EMBL/GenBank/DDBJ whole genome shotgun (WGS) entry which is preliminary data.</text>
</comment>
<evidence type="ECO:0000313" key="2">
    <source>
        <dbReference type="Proteomes" id="UP001303115"/>
    </source>
</evidence>
<dbReference type="SUPFAM" id="SSF54909">
    <property type="entry name" value="Dimeric alpha+beta barrel"/>
    <property type="match status" value="1"/>
</dbReference>
<dbReference type="AlphaFoldDB" id="A0AAN6SQ19"/>
<accession>A0AAN6SQ19</accession>